<dbReference type="OrthoDB" id="9803641at2"/>
<dbReference type="PANTHER" id="PTHR11638:SF18">
    <property type="entry name" value="HEAT SHOCK PROTEIN 104"/>
    <property type="match status" value="1"/>
</dbReference>
<dbReference type="SMART" id="SM01086">
    <property type="entry name" value="ClpB_D2-small"/>
    <property type="match status" value="1"/>
</dbReference>
<dbReference type="InterPro" id="IPR036628">
    <property type="entry name" value="Clp_N_dom_sf"/>
</dbReference>
<evidence type="ECO:0000256" key="5">
    <source>
        <dbReference type="ARBA" id="ARBA00022840"/>
    </source>
</evidence>
<feature type="domain" description="Clp R" evidence="13">
    <location>
        <begin position="1"/>
        <end position="147"/>
    </location>
</feature>
<dbReference type="CDD" id="cd19499">
    <property type="entry name" value="RecA-like_ClpB_Hsp104-like"/>
    <property type="match status" value="1"/>
</dbReference>
<evidence type="ECO:0000256" key="8">
    <source>
        <dbReference type="ARBA" id="ARBA00023186"/>
    </source>
</evidence>
<evidence type="ECO:0000256" key="3">
    <source>
        <dbReference type="ARBA" id="ARBA00022737"/>
    </source>
</evidence>
<dbReference type="InterPro" id="IPR004176">
    <property type="entry name" value="Clp_R_N"/>
</dbReference>
<dbReference type="InterPro" id="IPR050130">
    <property type="entry name" value="ClpA_ClpB"/>
</dbReference>
<dbReference type="NCBIfam" id="TIGR03346">
    <property type="entry name" value="chaperone_ClpB"/>
    <property type="match status" value="1"/>
</dbReference>
<evidence type="ECO:0000256" key="2">
    <source>
        <dbReference type="ARBA" id="ARBA00008675"/>
    </source>
</evidence>
<keyword evidence="8 11" id="KW-0143">Chaperone</keyword>
<evidence type="ECO:0000256" key="6">
    <source>
        <dbReference type="ARBA" id="ARBA00023016"/>
    </source>
</evidence>
<dbReference type="SUPFAM" id="SSF81923">
    <property type="entry name" value="Double Clp-N motif"/>
    <property type="match status" value="1"/>
</dbReference>
<dbReference type="GO" id="GO:0005524">
    <property type="term" value="F:ATP binding"/>
    <property type="evidence" value="ECO:0007669"/>
    <property type="project" value="UniProtKB-UniRule"/>
</dbReference>
<dbReference type="SMART" id="SM00382">
    <property type="entry name" value="AAA"/>
    <property type="match status" value="2"/>
</dbReference>
<dbReference type="Proteomes" id="UP000194360">
    <property type="component" value="Unassembled WGS sequence"/>
</dbReference>
<dbReference type="InterPro" id="IPR003959">
    <property type="entry name" value="ATPase_AAA_core"/>
</dbReference>
<sequence length="876" mass="94491">MDSFNPTTRTQQAISAAVQAATLAGNPDVGPTHLLGALLAQGDGIAAPLLTAVGADAAAVRAELTALGNRLPSASGSSVSAPQLQRDALAAITAAQQLATEMGDEYVSTEHLLVGLARSGGPVAQLLQRHGATPDALRDAFAQVRGSARVSSPDPESSYQALEKYGQDLTASARDGDLDPVIGRDTEIRRVVQVLSRRTKNNPVLIGEPGVGKTAIVEGLAQRIIAGDVPESLRNKRVITLDLGSMVAGAKYRGEFEERLKAVLKEITDSAGEIITFIDELHTIVGAGASGEGAMDAGNMIKPMLARGELRMVGATTLDEYRKHIEKDPALERRFQQVLVGEPSVEDSVGILRGLKERYEVHHGVRITDAALVAAATLSDRYITARFLPDKAIDLVDEAASRLRMEIDSRPVEIDTVERAVRRLEIEEMALTQESDAASKDRLVALRAELAEKREELSALTARWQNEKGAIESTRELKEQLEQLRGESDRAERDGDLGRAAELRYGRIPALEKELAEQTAAIDTHEDVMLKEEVGPDDVADVVSSWTGIPAGRMLEGETAKLLRMEDELGRRVIGQAEAVRVVSDAVRRARAGISDENRPTGSFLFLGPTGVGKTELAKALAEFLFDDERAMVRIDMSEYSEKHSVARLVGAPPGYVGYDQGGQLTEAVRRRPYTVVLLDEVEKAHPDVFDTLLQVLDDGRLTDGQGRTVDFRNTILVLTSNLGSQAIADQALDEKARENAVMAVVRTHFKPEFLNRLDDVVVFHALSTDELTHIVDIQIGVLGRRLAKRRLTLDVTDPAREWLALNGFDPVYGARPLRRLVQSSIGDQLARALLGGSIREGDTVRVDLDPAASGGTGGLIVGRALTGADPVAIAN</sequence>
<evidence type="ECO:0000256" key="9">
    <source>
        <dbReference type="ARBA" id="ARBA00026057"/>
    </source>
</evidence>
<dbReference type="Gene3D" id="1.10.8.60">
    <property type="match status" value="1"/>
</dbReference>
<evidence type="ECO:0000313" key="14">
    <source>
        <dbReference type="EMBL" id="OSY37982.1"/>
    </source>
</evidence>
<gene>
    <name evidence="12 14" type="primary">clpB</name>
    <name evidence="14" type="ORF">BG845_04389</name>
</gene>
<dbReference type="RefSeq" id="WP_085914570.1">
    <property type="nucleotide sequence ID" value="NZ_AP018920.1"/>
</dbReference>
<proteinExistence type="inferred from homology"/>
<evidence type="ECO:0000256" key="7">
    <source>
        <dbReference type="ARBA" id="ARBA00023054"/>
    </source>
</evidence>
<dbReference type="InterPro" id="IPR001270">
    <property type="entry name" value="ClpA/B"/>
</dbReference>
<dbReference type="FunFam" id="3.40.50.300:FF:000010">
    <property type="entry name" value="Chaperone clpB 1, putative"/>
    <property type="match status" value="1"/>
</dbReference>
<keyword evidence="7 12" id="KW-0175">Coiled coil</keyword>
<dbReference type="STRING" id="2074.BG845_04389"/>
<dbReference type="PROSITE" id="PS51903">
    <property type="entry name" value="CLP_R"/>
    <property type="match status" value="1"/>
</dbReference>
<dbReference type="Gene3D" id="1.10.1780.10">
    <property type="entry name" value="Clp, N-terminal domain"/>
    <property type="match status" value="1"/>
</dbReference>
<keyword evidence="5 11" id="KW-0067">ATP-binding</keyword>
<comment type="similarity">
    <text evidence="2 11">Belongs to the ClpA/ClpB family.</text>
</comment>
<feature type="coiled-coil region" evidence="12">
    <location>
        <begin position="414"/>
        <end position="494"/>
    </location>
</feature>
<dbReference type="InterPro" id="IPR041546">
    <property type="entry name" value="ClpA/ClpB_AAA_lid"/>
</dbReference>
<dbReference type="EMBL" id="MIGB01000026">
    <property type="protein sequence ID" value="OSY37982.1"/>
    <property type="molecule type" value="Genomic_DNA"/>
</dbReference>
<organism evidence="14 15">
    <name type="scientific">Pseudonocardia autotrophica</name>
    <name type="common">Amycolata autotrophica</name>
    <name type="synonym">Nocardia autotrophica</name>
    <dbReference type="NCBI Taxonomy" id="2074"/>
    <lineage>
        <taxon>Bacteria</taxon>
        <taxon>Bacillati</taxon>
        <taxon>Actinomycetota</taxon>
        <taxon>Actinomycetes</taxon>
        <taxon>Pseudonocardiales</taxon>
        <taxon>Pseudonocardiaceae</taxon>
        <taxon>Pseudonocardia</taxon>
    </lineage>
</organism>
<evidence type="ECO:0000259" key="13">
    <source>
        <dbReference type="PROSITE" id="PS51903"/>
    </source>
</evidence>
<keyword evidence="6 12" id="KW-0346">Stress response</keyword>
<dbReference type="GO" id="GO:0034605">
    <property type="term" value="P:cellular response to heat"/>
    <property type="evidence" value="ECO:0007669"/>
    <property type="project" value="TreeGrafter"/>
</dbReference>
<dbReference type="PROSITE" id="PS00870">
    <property type="entry name" value="CLPAB_1"/>
    <property type="match status" value="1"/>
</dbReference>
<dbReference type="Pfam" id="PF10431">
    <property type="entry name" value="ClpB_D2-small"/>
    <property type="match status" value="1"/>
</dbReference>
<keyword evidence="15" id="KW-1185">Reference proteome</keyword>
<dbReference type="AlphaFoldDB" id="A0A1Y2MRZ3"/>
<keyword evidence="3 10" id="KW-0677">Repeat</keyword>
<dbReference type="InterPro" id="IPR017730">
    <property type="entry name" value="Chaperonin_ClpB"/>
</dbReference>
<evidence type="ECO:0000256" key="10">
    <source>
        <dbReference type="PROSITE-ProRule" id="PRU01251"/>
    </source>
</evidence>
<dbReference type="Pfam" id="PF07724">
    <property type="entry name" value="AAA_2"/>
    <property type="match status" value="1"/>
</dbReference>
<evidence type="ECO:0000256" key="4">
    <source>
        <dbReference type="ARBA" id="ARBA00022741"/>
    </source>
</evidence>
<reference evidence="14 15" key="1">
    <citation type="submission" date="2016-09" db="EMBL/GenBank/DDBJ databases">
        <title>Pseudonocardia autotrophica DSM535, a candidate organism with high potential of specific P450 cytochromes.</title>
        <authorList>
            <person name="Grumaz C."/>
            <person name="Vainshtein Y."/>
            <person name="Kirstahler P."/>
            <person name="Sohn K."/>
        </authorList>
    </citation>
    <scope>NUCLEOTIDE SEQUENCE [LARGE SCALE GENOMIC DNA]</scope>
    <source>
        <strain evidence="14 15">DSM 535</strain>
    </source>
</reference>
<accession>A0A1Y2MRZ3</accession>
<protein>
    <recommendedName>
        <fullName evidence="12">Chaperone protein ClpB</fullName>
    </recommendedName>
</protein>
<dbReference type="InterPro" id="IPR028299">
    <property type="entry name" value="ClpA/B_CS2"/>
</dbReference>
<dbReference type="Gene3D" id="3.40.50.300">
    <property type="entry name" value="P-loop containing nucleotide triphosphate hydrolases"/>
    <property type="match status" value="3"/>
</dbReference>
<dbReference type="InterPro" id="IPR018368">
    <property type="entry name" value="ClpA/B_CS1"/>
</dbReference>
<dbReference type="GO" id="GO:0042026">
    <property type="term" value="P:protein refolding"/>
    <property type="evidence" value="ECO:0007669"/>
    <property type="project" value="UniProtKB-UniRule"/>
</dbReference>
<dbReference type="CDD" id="cd00009">
    <property type="entry name" value="AAA"/>
    <property type="match status" value="1"/>
</dbReference>
<name>A0A1Y2MRZ3_PSEAH</name>
<dbReference type="GO" id="GO:0005737">
    <property type="term" value="C:cytoplasm"/>
    <property type="evidence" value="ECO:0007669"/>
    <property type="project" value="UniProtKB-SubCell"/>
</dbReference>
<dbReference type="GO" id="GO:0016887">
    <property type="term" value="F:ATP hydrolysis activity"/>
    <property type="evidence" value="ECO:0007669"/>
    <property type="project" value="InterPro"/>
</dbReference>
<dbReference type="InterPro" id="IPR019489">
    <property type="entry name" value="Clp_ATPase_C"/>
</dbReference>
<dbReference type="FunFam" id="3.40.50.300:FF:000025">
    <property type="entry name" value="ATP-dependent Clp protease subunit"/>
    <property type="match status" value="1"/>
</dbReference>
<dbReference type="PROSITE" id="PS00871">
    <property type="entry name" value="CLPAB_2"/>
    <property type="match status" value="1"/>
</dbReference>
<dbReference type="SUPFAM" id="SSF52540">
    <property type="entry name" value="P-loop containing nucleoside triphosphate hydrolases"/>
    <property type="match status" value="2"/>
</dbReference>
<keyword evidence="12" id="KW-0963">Cytoplasm</keyword>
<evidence type="ECO:0000313" key="15">
    <source>
        <dbReference type="Proteomes" id="UP000194360"/>
    </source>
</evidence>
<evidence type="ECO:0000256" key="11">
    <source>
        <dbReference type="RuleBase" id="RU004432"/>
    </source>
</evidence>
<dbReference type="InterPro" id="IPR003593">
    <property type="entry name" value="AAA+_ATPase"/>
</dbReference>
<comment type="caution">
    <text evidence="14">The sequence shown here is derived from an EMBL/GenBank/DDBJ whole genome shotgun (WGS) entry which is preliminary data.</text>
</comment>
<comment type="function">
    <text evidence="12">Part of a stress-induced multi-chaperone system, it is involved in the recovery of the cell from heat-induced damage, in cooperation with DnaK, DnaJ and GrpE.</text>
</comment>
<comment type="subunit">
    <text evidence="12">Homohexamer; The oligomerization is ATP-dependent.</text>
</comment>
<dbReference type="Pfam" id="PF00004">
    <property type="entry name" value="AAA"/>
    <property type="match status" value="1"/>
</dbReference>
<keyword evidence="4 11" id="KW-0547">Nucleotide-binding</keyword>
<dbReference type="InterPro" id="IPR027417">
    <property type="entry name" value="P-loop_NTPase"/>
</dbReference>
<comment type="subcellular location">
    <subcellularLocation>
        <location evidence="1 12">Cytoplasm</location>
    </subcellularLocation>
</comment>
<dbReference type="Pfam" id="PF02861">
    <property type="entry name" value="Clp_N"/>
    <property type="match status" value="1"/>
</dbReference>
<dbReference type="FunFam" id="3.40.50.300:FF:000120">
    <property type="entry name" value="ATP-dependent chaperone ClpB"/>
    <property type="match status" value="1"/>
</dbReference>
<comment type="subunit">
    <text evidence="9">Homohexamer. The oligomerization is ATP-dependent.</text>
</comment>
<evidence type="ECO:0000256" key="1">
    <source>
        <dbReference type="ARBA" id="ARBA00004496"/>
    </source>
</evidence>
<dbReference type="PRINTS" id="PR00300">
    <property type="entry name" value="CLPPROTEASEA"/>
</dbReference>
<evidence type="ECO:0000256" key="12">
    <source>
        <dbReference type="RuleBase" id="RU362034"/>
    </source>
</evidence>
<dbReference type="Pfam" id="PF17871">
    <property type="entry name" value="AAA_lid_9"/>
    <property type="match status" value="1"/>
</dbReference>
<dbReference type="PANTHER" id="PTHR11638">
    <property type="entry name" value="ATP-DEPENDENT CLP PROTEASE"/>
    <property type="match status" value="1"/>
</dbReference>